<dbReference type="EMBL" id="JBHUKY010000026">
    <property type="protein sequence ID" value="MFD2411390.1"/>
    <property type="molecule type" value="Genomic_DNA"/>
</dbReference>
<name>A0ABW5F8Z0_9BACL</name>
<dbReference type="SUPFAM" id="SSF49299">
    <property type="entry name" value="PKD domain"/>
    <property type="match status" value="2"/>
</dbReference>
<evidence type="ECO:0000313" key="2">
    <source>
        <dbReference type="Proteomes" id="UP001597448"/>
    </source>
</evidence>
<dbReference type="InterPro" id="IPR035986">
    <property type="entry name" value="PKD_dom_sf"/>
</dbReference>
<keyword evidence="2" id="KW-1185">Reference proteome</keyword>
<accession>A0ABW5F8Z0</accession>
<dbReference type="RefSeq" id="WP_209991639.1">
    <property type="nucleotide sequence ID" value="NZ_JBHUKY010000026.1"/>
</dbReference>
<dbReference type="InterPro" id="IPR013783">
    <property type="entry name" value="Ig-like_fold"/>
</dbReference>
<evidence type="ECO:0008006" key="3">
    <source>
        <dbReference type="Google" id="ProtNLM"/>
    </source>
</evidence>
<sequence length="1021" mass="114676">MSTFYVEGYVQDPDNDTVDIIAEIPNVFYKKISVTNTGSAKNFTIPIDVLNEGIPPGWYNVNVKVVDPFNLKAEASTSFSVTNRLRNKAFFLINSPIDISTSYTDYENDGKYAERYRYDQDPGIFDNSMGMIWDSGLWRDSKYPSFPFSGAYTATFQARDNPKGDDRFDNYRMWSRDNLSSMTFMVHRKPVALFSAKLIGGTLHLTDSSYDLDHMSSPTKGLVTWQWQWRKAGDEVWTEGQPPAQLPSGVAHEIRLRVRDIDGPNGFGVWSDWMQQSVGSAANLPPVALFTVSPTNVSYRKATIIIDKSFDPDNDPLDVYSWTVIKDGWQQVWSHSGGATVPPNIAAFGVGSYQLNLQVRDNRGLWSNVYSQTVQVINHPPAASFTMPNEVYRDTVISLNNLTPDPDEDGDNLQYGWYTKLNNDPYYWRGSNRNQVFRVQDVLNDYGISAQKAISDGWEMRLNATDGSLYSYATQMFSVKNHVPTAAIQGPAAVNQYDTHTFNSSDVDEDIADQSSLKYYWRVTGSDHKITLFQTPSISLNFDELGTYTLEHWAVDQIGDKSNIATLKVTVKENLAPNMTLTYPAGTVNNPTIIDAEKEGDPLIKWTYSDPENDPQESYRLEFFTKDKLLAKTVENTDSTGSIRQYQLPDQSLDRFLLYTVQGRAFSKRKWSEISNEKAFIIDNPPKPGFTLITDTGKDATKVPIYRTDVLNIQSTATDADIPKGDSISHQYFLKPAAGAEGLVSTEGDFNKKFTTNGTFTYRQLVTDSLGLFRELSHSITVLNRLPKVAITYPTSDSPNKPTIASTLTPIIKWDYQDEDGDQQQRFRVRIINLATGAIKVQSGDQVSNSKQWKVPDGALAEYEKYAVEVEVFDGFDWSVVSARKYFMVNLLSIKGAVRHTEEWNGNRQAYNMKQSGSPESPRGYSVYWAGEKFVLQGTATGLPDTVQVTMTGGYTAALSPTGSDKTMWTGELADPSFEQLPDGPVTFTFTATNEYQTKVDTVAVTILGDWTEYYQSHRVK</sequence>
<evidence type="ECO:0000313" key="1">
    <source>
        <dbReference type="EMBL" id="MFD2411390.1"/>
    </source>
</evidence>
<dbReference type="SUPFAM" id="SSF49265">
    <property type="entry name" value="Fibronectin type III"/>
    <property type="match status" value="1"/>
</dbReference>
<reference evidence="2" key="1">
    <citation type="journal article" date="2019" name="Int. J. Syst. Evol. Microbiol.">
        <title>The Global Catalogue of Microorganisms (GCM) 10K type strain sequencing project: providing services to taxonomists for standard genome sequencing and annotation.</title>
        <authorList>
            <consortium name="The Broad Institute Genomics Platform"/>
            <consortium name="The Broad Institute Genome Sequencing Center for Infectious Disease"/>
            <person name="Wu L."/>
            <person name="Ma J."/>
        </authorList>
    </citation>
    <scope>NUCLEOTIDE SEQUENCE [LARGE SCALE GENOMIC DNA]</scope>
    <source>
        <strain evidence="2">CCM 8725</strain>
    </source>
</reference>
<organism evidence="1 2">
    <name type="scientific">Paenibacillus rhizoplanae</name>
    <dbReference type="NCBI Taxonomy" id="1917181"/>
    <lineage>
        <taxon>Bacteria</taxon>
        <taxon>Bacillati</taxon>
        <taxon>Bacillota</taxon>
        <taxon>Bacilli</taxon>
        <taxon>Bacillales</taxon>
        <taxon>Paenibacillaceae</taxon>
        <taxon>Paenibacillus</taxon>
    </lineage>
</organism>
<dbReference type="Gene3D" id="2.60.40.10">
    <property type="entry name" value="Immunoglobulins"/>
    <property type="match status" value="3"/>
</dbReference>
<comment type="caution">
    <text evidence="1">The sequence shown here is derived from an EMBL/GenBank/DDBJ whole genome shotgun (WGS) entry which is preliminary data.</text>
</comment>
<proteinExistence type="predicted"/>
<protein>
    <recommendedName>
        <fullName evidence="3">PKD domain-containing protein</fullName>
    </recommendedName>
</protein>
<gene>
    <name evidence="1" type="ORF">ACFSX3_15970</name>
</gene>
<dbReference type="Proteomes" id="UP001597448">
    <property type="component" value="Unassembled WGS sequence"/>
</dbReference>
<dbReference type="InterPro" id="IPR036116">
    <property type="entry name" value="FN3_sf"/>
</dbReference>